<evidence type="ECO:0008006" key="3">
    <source>
        <dbReference type="Google" id="ProtNLM"/>
    </source>
</evidence>
<proteinExistence type="predicted"/>
<accession>A0A371NE77</accession>
<evidence type="ECO:0000313" key="2">
    <source>
        <dbReference type="Proteomes" id="UP000256864"/>
    </source>
</evidence>
<comment type="caution">
    <text evidence="1">The sequence shown here is derived from an EMBL/GenBank/DDBJ whole genome shotgun (WGS) entry which is preliminary data.</text>
</comment>
<dbReference type="EMBL" id="QREL01000001">
    <property type="protein sequence ID" value="REE28805.1"/>
    <property type="molecule type" value="Genomic_DNA"/>
</dbReference>
<dbReference type="AlphaFoldDB" id="A0A371NE77"/>
<keyword evidence="2" id="KW-1185">Reference proteome</keyword>
<evidence type="ECO:0000313" key="1">
    <source>
        <dbReference type="EMBL" id="REE28805.1"/>
    </source>
</evidence>
<gene>
    <name evidence="1" type="ORF">C7452_0829</name>
</gene>
<name>A0A371NE77_9EURY</name>
<organism evidence="1 2">
    <name type="scientific">Methanothermobacter defluvii</name>
    <dbReference type="NCBI Taxonomy" id="49339"/>
    <lineage>
        <taxon>Archaea</taxon>
        <taxon>Methanobacteriati</taxon>
        <taxon>Methanobacteriota</taxon>
        <taxon>Methanomada group</taxon>
        <taxon>Methanobacteria</taxon>
        <taxon>Methanobacteriales</taxon>
        <taxon>Methanobacteriaceae</taxon>
        <taxon>Methanothermobacter</taxon>
    </lineage>
</organism>
<reference evidence="1 2" key="1">
    <citation type="submission" date="2018-07" db="EMBL/GenBank/DDBJ databases">
        <title>Genomic Encyclopedia of Type Strains, Phase IV (KMG-IV): sequencing the most valuable type-strain genomes for metagenomic binning, comparative biology and taxonomic classification.</title>
        <authorList>
            <person name="Goeker M."/>
        </authorList>
    </citation>
    <scope>NUCLEOTIDE SEQUENCE [LARGE SCALE GENOMIC DNA]</scope>
    <source>
        <strain evidence="1 2">DSM 7466</strain>
    </source>
</reference>
<dbReference type="Proteomes" id="UP000256864">
    <property type="component" value="Unassembled WGS sequence"/>
</dbReference>
<sequence length="186" mass="21461">MDIGGDKITRFKAVTVLFALMFTVGSVPISEAVNTGTENAKIVTKTENIKAEPVKVDAAYKYKKYKKYKKTYRKKVRATYRTSVKKRYSKKYYKKKRVRAAYSTSTYRYDPNIGDCWAMSEYLYRKLTSAGKKVRIIQYATSMSPRHRTVQVYSGGRWVDYSYSGYNKIYHPTSSKPGMFVVKSSA</sequence>
<protein>
    <recommendedName>
        <fullName evidence="3">Transglutaminase superfamily protein</fullName>
    </recommendedName>
</protein>
<dbReference type="RefSeq" id="WP_245942823.1">
    <property type="nucleotide sequence ID" value="NZ_QREL01000001.1"/>
</dbReference>